<organism evidence="6 7">
    <name type="scientific">Pomacea canaliculata</name>
    <name type="common">Golden apple snail</name>
    <dbReference type="NCBI Taxonomy" id="400727"/>
    <lineage>
        <taxon>Eukaryota</taxon>
        <taxon>Metazoa</taxon>
        <taxon>Spiralia</taxon>
        <taxon>Lophotrochozoa</taxon>
        <taxon>Mollusca</taxon>
        <taxon>Gastropoda</taxon>
        <taxon>Caenogastropoda</taxon>
        <taxon>Architaenioglossa</taxon>
        <taxon>Ampullarioidea</taxon>
        <taxon>Ampullariidae</taxon>
        <taxon>Pomacea</taxon>
    </lineage>
</organism>
<dbReference type="GO" id="GO:0061630">
    <property type="term" value="F:ubiquitin protein ligase activity"/>
    <property type="evidence" value="ECO:0007669"/>
    <property type="project" value="InterPro"/>
</dbReference>
<dbReference type="EMBL" id="PZQS01000013">
    <property type="protein sequence ID" value="PVD19856.1"/>
    <property type="molecule type" value="Genomic_DNA"/>
</dbReference>
<accession>A0A2T7NFC1</accession>
<evidence type="ECO:0000256" key="3">
    <source>
        <dbReference type="ARBA" id="ARBA00022833"/>
    </source>
</evidence>
<dbReference type="AlphaFoldDB" id="A0A2T7NFC1"/>
<name>A0A2T7NFC1_POMCA</name>
<dbReference type="InterPro" id="IPR042755">
    <property type="entry name" value="COP1"/>
</dbReference>
<evidence type="ECO:0000256" key="4">
    <source>
        <dbReference type="PROSITE-ProRule" id="PRU00175"/>
    </source>
</evidence>
<evidence type="ECO:0000256" key="1">
    <source>
        <dbReference type="ARBA" id="ARBA00022723"/>
    </source>
</evidence>
<gene>
    <name evidence="6" type="ORF">C0Q70_20349</name>
</gene>
<dbReference type="InterPro" id="IPR013083">
    <property type="entry name" value="Znf_RING/FYVE/PHD"/>
</dbReference>
<dbReference type="InterPro" id="IPR017907">
    <property type="entry name" value="Znf_RING_CS"/>
</dbReference>
<dbReference type="STRING" id="400727.A0A2T7NFC1"/>
<reference evidence="6 7" key="1">
    <citation type="submission" date="2018-04" db="EMBL/GenBank/DDBJ databases">
        <title>The genome of golden apple snail Pomacea canaliculata provides insight into stress tolerance and invasive adaptation.</title>
        <authorList>
            <person name="Liu C."/>
            <person name="Liu B."/>
            <person name="Ren Y."/>
            <person name="Zhang Y."/>
            <person name="Wang H."/>
            <person name="Li S."/>
            <person name="Jiang F."/>
            <person name="Yin L."/>
            <person name="Zhang G."/>
            <person name="Qian W."/>
            <person name="Fan W."/>
        </authorList>
    </citation>
    <scope>NUCLEOTIDE SEQUENCE [LARGE SCALE GENOMIC DNA]</scope>
    <source>
        <strain evidence="6">SZHN2017</strain>
        <tissue evidence="6">Muscle</tissue>
    </source>
</reference>
<evidence type="ECO:0000313" key="6">
    <source>
        <dbReference type="EMBL" id="PVD19856.1"/>
    </source>
</evidence>
<dbReference type="PANTHER" id="PTHR44080">
    <property type="entry name" value="E3 UBIQUITIN-PROTEIN LIGASE COP1"/>
    <property type="match status" value="1"/>
</dbReference>
<evidence type="ECO:0000259" key="5">
    <source>
        <dbReference type="PROSITE" id="PS50089"/>
    </source>
</evidence>
<keyword evidence="3" id="KW-0862">Zinc</keyword>
<sequence length="294" mass="33775">MVEPNMTACGHRFCSKCITEWVDRHRSCPCCNGVLDSTRLFRDHQFDGLIDVCKKEIQNAESAYFDSLLKPDQHMPPATPVEEVLRKHLKSSLAAHERYFQDLKQQFERKSQCLEFKMRKDLERLRLDGTPPAAVEEMLKQRGNEVIRWQPDGGKILLVSPLSKQESYNVPEILLDISMGGDSFPGIQQLSWLDKPVLQYHTKSGSELILHGCMVCQSDLPKVCYVQTYKQQGPKKVDYYSCSQCGFNWICKSCIQVCHKDHPVTPHVLNHQPTCACVITTKRELWEHLYTMGS</sequence>
<feature type="domain" description="RING-type" evidence="5">
    <location>
        <begin position="9"/>
        <end position="32"/>
    </location>
</feature>
<dbReference type="Pfam" id="PF00097">
    <property type="entry name" value="zf-C3HC4"/>
    <property type="match status" value="1"/>
</dbReference>
<dbReference type="SUPFAM" id="SSF57850">
    <property type="entry name" value="RING/U-box"/>
    <property type="match status" value="1"/>
</dbReference>
<dbReference type="OrthoDB" id="6105938at2759"/>
<dbReference type="GO" id="GO:0008270">
    <property type="term" value="F:zinc ion binding"/>
    <property type="evidence" value="ECO:0007669"/>
    <property type="project" value="UniProtKB-KW"/>
</dbReference>
<dbReference type="PROSITE" id="PS50089">
    <property type="entry name" value="ZF_RING_2"/>
    <property type="match status" value="1"/>
</dbReference>
<evidence type="ECO:0000313" key="7">
    <source>
        <dbReference type="Proteomes" id="UP000245119"/>
    </source>
</evidence>
<comment type="caution">
    <text evidence="6">The sequence shown here is derived from an EMBL/GenBank/DDBJ whole genome shotgun (WGS) entry which is preliminary data.</text>
</comment>
<protein>
    <recommendedName>
        <fullName evidence="5">RING-type domain-containing protein</fullName>
    </recommendedName>
</protein>
<dbReference type="InterPro" id="IPR001841">
    <property type="entry name" value="Znf_RING"/>
</dbReference>
<dbReference type="InterPro" id="IPR018957">
    <property type="entry name" value="Znf_C3HC4_RING-type"/>
</dbReference>
<keyword evidence="2 4" id="KW-0863">Zinc-finger</keyword>
<evidence type="ECO:0000256" key="2">
    <source>
        <dbReference type="ARBA" id="ARBA00022771"/>
    </source>
</evidence>
<proteinExistence type="predicted"/>
<dbReference type="Proteomes" id="UP000245119">
    <property type="component" value="Linkage Group LG13"/>
</dbReference>
<keyword evidence="7" id="KW-1185">Reference proteome</keyword>
<keyword evidence="1" id="KW-0479">Metal-binding</keyword>
<dbReference type="Gene3D" id="3.30.40.10">
    <property type="entry name" value="Zinc/RING finger domain, C3HC4 (zinc finger)"/>
    <property type="match status" value="1"/>
</dbReference>
<dbReference type="PROSITE" id="PS00518">
    <property type="entry name" value="ZF_RING_1"/>
    <property type="match status" value="1"/>
</dbReference>